<evidence type="ECO:0000313" key="2">
    <source>
        <dbReference type="EMBL" id="CEI70970.1"/>
    </source>
</evidence>
<feature type="region of interest" description="Disordered" evidence="1">
    <location>
        <begin position="89"/>
        <end position="119"/>
    </location>
</feature>
<organism evidence="2 3">
    <name type="scientific">Fusarium venenatum</name>
    <dbReference type="NCBI Taxonomy" id="56646"/>
    <lineage>
        <taxon>Eukaryota</taxon>
        <taxon>Fungi</taxon>
        <taxon>Dikarya</taxon>
        <taxon>Ascomycota</taxon>
        <taxon>Pezizomycotina</taxon>
        <taxon>Sordariomycetes</taxon>
        <taxon>Hypocreomycetidae</taxon>
        <taxon>Hypocreales</taxon>
        <taxon>Nectriaceae</taxon>
        <taxon>Fusarium</taxon>
    </lineage>
</organism>
<reference evidence="3" key="1">
    <citation type="submission" date="2014-10" db="EMBL/GenBank/DDBJ databases">
        <authorList>
            <person name="King R."/>
        </authorList>
    </citation>
    <scope>NUCLEOTIDE SEQUENCE [LARGE SCALE GENOMIC DNA]</scope>
    <source>
        <strain evidence="3">A3/5</strain>
    </source>
</reference>
<protein>
    <submittedName>
        <fullName evidence="2">Uncharacterized protein</fullName>
    </submittedName>
</protein>
<evidence type="ECO:0000313" key="3">
    <source>
        <dbReference type="Proteomes" id="UP000245910"/>
    </source>
</evidence>
<feature type="compositionally biased region" description="Polar residues" evidence="1">
    <location>
        <begin position="89"/>
        <end position="112"/>
    </location>
</feature>
<sequence length="130" mass="14289">MRWEYRKDDPMCVASARKPHVEVPRVPIGDEKAILAPLSCFFQSSLTITTTLTSSISNEITLLAQSPEQRTAIMAELLAGKSLREVADNFSTTQSTTVSRRPQNAGNNTTTSDHNREKGALGSSCLCRLY</sequence>
<dbReference type="AlphaFoldDB" id="A0A2L2U460"/>
<dbReference type="EMBL" id="LN649231">
    <property type="protein sequence ID" value="CEI70970.1"/>
    <property type="molecule type" value="Genomic_DNA"/>
</dbReference>
<evidence type="ECO:0000256" key="1">
    <source>
        <dbReference type="SAM" id="MobiDB-lite"/>
    </source>
</evidence>
<keyword evidence="3" id="KW-1185">Reference proteome</keyword>
<dbReference type="Proteomes" id="UP000245910">
    <property type="component" value="Chromosome III"/>
</dbReference>
<accession>A0A2L2U460</accession>
<name>A0A2L2U460_9HYPO</name>
<proteinExistence type="predicted"/>